<proteinExistence type="predicted"/>
<evidence type="ECO:0000256" key="2">
    <source>
        <dbReference type="ARBA" id="ARBA00022771"/>
    </source>
</evidence>
<dbReference type="PANTHER" id="PTHR30313:SF2">
    <property type="entry name" value="DNA PRIMASE"/>
    <property type="match status" value="1"/>
</dbReference>
<dbReference type="GO" id="GO:0003899">
    <property type="term" value="F:DNA-directed RNA polymerase activity"/>
    <property type="evidence" value="ECO:0007669"/>
    <property type="project" value="InterPro"/>
</dbReference>
<dbReference type="GO" id="GO:0006269">
    <property type="term" value="P:DNA replication, synthesis of primer"/>
    <property type="evidence" value="ECO:0007669"/>
    <property type="project" value="TreeGrafter"/>
</dbReference>
<comment type="caution">
    <text evidence="5">The sequence shown here is derived from an EMBL/GenBank/DDBJ whole genome shotgun (WGS) entry which is preliminary data.</text>
</comment>
<dbReference type="Pfam" id="PF01807">
    <property type="entry name" value="Zn_ribbon_DnaG"/>
    <property type="match status" value="1"/>
</dbReference>
<evidence type="ECO:0000313" key="5">
    <source>
        <dbReference type="EMBL" id="KKL80191.1"/>
    </source>
</evidence>
<organism evidence="5">
    <name type="scientific">marine sediment metagenome</name>
    <dbReference type="NCBI Taxonomy" id="412755"/>
    <lineage>
        <taxon>unclassified sequences</taxon>
        <taxon>metagenomes</taxon>
        <taxon>ecological metagenomes</taxon>
    </lineage>
</organism>
<reference evidence="5" key="1">
    <citation type="journal article" date="2015" name="Nature">
        <title>Complex archaea that bridge the gap between prokaryotes and eukaryotes.</title>
        <authorList>
            <person name="Spang A."/>
            <person name="Saw J.H."/>
            <person name="Jorgensen S.L."/>
            <person name="Zaremba-Niedzwiedzka K."/>
            <person name="Martijn J."/>
            <person name="Lind A.E."/>
            <person name="van Eijk R."/>
            <person name="Schleper C."/>
            <person name="Guy L."/>
            <person name="Ettema T.J."/>
        </authorList>
    </citation>
    <scope>NUCLEOTIDE SEQUENCE</scope>
</reference>
<feature type="non-terminal residue" evidence="5">
    <location>
        <position position="111"/>
    </location>
</feature>
<dbReference type="GO" id="GO:0008270">
    <property type="term" value="F:zinc ion binding"/>
    <property type="evidence" value="ECO:0007669"/>
    <property type="project" value="UniProtKB-KW"/>
</dbReference>
<evidence type="ECO:0000256" key="1">
    <source>
        <dbReference type="ARBA" id="ARBA00022723"/>
    </source>
</evidence>
<evidence type="ECO:0000256" key="3">
    <source>
        <dbReference type="ARBA" id="ARBA00022833"/>
    </source>
</evidence>
<dbReference type="Gene3D" id="3.90.580.10">
    <property type="entry name" value="Zinc finger, CHC2-type domain"/>
    <property type="match status" value="1"/>
</dbReference>
<dbReference type="SUPFAM" id="SSF57783">
    <property type="entry name" value="Zinc beta-ribbon"/>
    <property type="match status" value="1"/>
</dbReference>
<feature type="domain" description="Zinc finger CHC2-type" evidence="4">
    <location>
        <begin position="36"/>
        <end position="92"/>
    </location>
</feature>
<dbReference type="InterPro" id="IPR050219">
    <property type="entry name" value="DnaG_primase"/>
</dbReference>
<protein>
    <recommendedName>
        <fullName evidence="4">Zinc finger CHC2-type domain-containing protein</fullName>
    </recommendedName>
</protein>
<dbReference type="InterPro" id="IPR002694">
    <property type="entry name" value="Znf_CHC2"/>
</dbReference>
<sequence length="111" mass="12656">MTDSKKKLIPDETIDRAKDYPIIELADRLGIEVKGTICRCVNPSHEDKNPSMSFKIETNTFKCFSCGFHGDTIALVRKARNPEFIEAVEFILNENLTQPSTYKQKAQKHPL</sequence>
<keyword evidence="1" id="KW-0479">Metal-binding</keyword>
<dbReference type="AlphaFoldDB" id="A0A0F9FNY5"/>
<dbReference type="EMBL" id="LAZR01022929">
    <property type="protein sequence ID" value="KKL80191.1"/>
    <property type="molecule type" value="Genomic_DNA"/>
</dbReference>
<dbReference type="InterPro" id="IPR036977">
    <property type="entry name" value="DNA_primase_Znf_CHC2"/>
</dbReference>
<dbReference type="GO" id="GO:0003677">
    <property type="term" value="F:DNA binding"/>
    <property type="evidence" value="ECO:0007669"/>
    <property type="project" value="InterPro"/>
</dbReference>
<evidence type="ECO:0000259" key="4">
    <source>
        <dbReference type="SMART" id="SM00400"/>
    </source>
</evidence>
<dbReference type="SMART" id="SM00400">
    <property type="entry name" value="ZnF_CHCC"/>
    <property type="match status" value="1"/>
</dbReference>
<gene>
    <name evidence="5" type="ORF">LCGC14_2007270</name>
</gene>
<name>A0A0F9FNY5_9ZZZZ</name>
<dbReference type="GO" id="GO:0005737">
    <property type="term" value="C:cytoplasm"/>
    <property type="evidence" value="ECO:0007669"/>
    <property type="project" value="TreeGrafter"/>
</dbReference>
<accession>A0A0F9FNY5</accession>
<dbReference type="PANTHER" id="PTHR30313">
    <property type="entry name" value="DNA PRIMASE"/>
    <property type="match status" value="1"/>
</dbReference>
<keyword evidence="3" id="KW-0862">Zinc</keyword>
<keyword evidence="2" id="KW-0863">Zinc-finger</keyword>